<evidence type="ECO:0000313" key="9">
    <source>
        <dbReference type="EMBL" id="PZP00549.1"/>
    </source>
</evidence>
<dbReference type="NCBIfam" id="TIGR02127">
    <property type="entry name" value="pyrF_sub2"/>
    <property type="match status" value="1"/>
</dbReference>
<evidence type="ECO:0000256" key="2">
    <source>
        <dbReference type="ARBA" id="ARBA00008847"/>
    </source>
</evidence>
<name>A0A2W5D3E3_9CORY</name>
<dbReference type="EMBL" id="QFNY01000123">
    <property type="protein sequence ID" value="PZP00549.1"/>
    <property type="molecule type" value="Genomic_DNA"/>
</dbReference>
<dbReference type="EC" id="4.1.1.23" evidence="7"/>
<accession>A0A2W5D3E3</accession>
<keyword evidence="3 7" id="KW-0210">Decarboxylase</keyword>
<evidence type="ECO:0000256" key="6">
    <source>
        <dbReference type="ARBA" id="ARBA00049157"/>
    </source>
</evidence>
<dbReference type="GO" id="GO:0044205">
    <property type="term" value="P:'de novo' UMP biosynthetic process"/>
    <property type="evidence" value="ECO:0007669"/>
    <property type="project" value="UniProtKB-UniRule"/>
</dbReference>
<dbReference type="CDD" id="cd04725">
    <property type="entry name" value="OMP_decarboxylase_like"/>
    <property type="match status" value="1"/>
</dbReference>
<dbReference type="InterPro" id="IPR011060">
    <property type="entry name" value="RibuloseP-bd_barrel"/>
</dbReference>
<dbReference type="SUPFAM" id="SSF51366">
    <property type="entry name" value="Ribulose-phoshate binding barrel"/>
    <property type="match status" value="1"/>
</dbReference>
<feature type="active site" description="Proton donor" evidence="7">
    <location>
        <position position="107"/>
    </location>
</feature>
<evidence type="ECO:0000256" key="3">
    <source>
        <dbReference type="ARBA" id="ARBA00022793"/>
    </source>
</evidence>
<dbReference type="PANTHER" id="PTHR43375:SF1">
    <property type="entry name" value="OROTIDINE 5'-PHOSPHATE DECARBOXYLASE"/>
    <property type="match status" value="1"/>
</dbReference>
<dbReference type="InterPro" id="IPR001754">
    <property type="entry name" value="OMPdeCOase_dom"/>
</dbReference>
<dbReference type="GO" id="GO:0004590">
    <property type="term" value="F:orotidine-5'-phosphate decarboxylase activity"/>
    <property type="evidence" value="ECO:0007669"/>
    <property type="project" value="UniProtKB-UniRule"/>
</dbReference>
<dbReference type="Pfam" id="PF00215">
    <property type="entry name" value="OMPdecase"/>
    <property type="match status" value="1"/>
</dbReference>
<dbReference type="InterPro" id="IPR011995">
    <property type="entry name" value="OMPdecase_type-2"/>
</dbReference>
<comment type="catalytic activity">
    <reaction evidence="6 7">
        <text>orotidine 5'-phosphate + H(+) = UMP + CO2</text>
        <dbReference type="Rhea" id="RHEA:11596"/>
        <dbReference type="ChEBI" id="CHEBI:15378"/>
        <dbReference type="ChEBI" id="CHEBI:16526"/>
        <dbReference type="ChEBI" id="CHEBI:57538"/>
        <dbReference type="ChEBI" id="CHEBI:57865"/>
        <dbReference type="EC" id="4.1.1.23"/>
    </reaction>
</comment>
<organism evidence="9 10">
    <name type="scientific">Corynebacterium urealyticum</name>
    <dbReference type="NCBI Taxonomy" id="43771"/>
    <lineage>
        <taxon>Bacteria</taxon>
        <taxon>Bacillati</taxon>
        <taxon>Actinomycetota</taxon>
        <taxon>Actinomycetes</taxon>
        <taxon>Mycobacteriales</taxon>
        <taxon>Corynebacteriaceae</taxon>
        <taxon>Corynebacterium</taxon>
    </lineage>
</organism>
<reference evidence="9 10" key="1">
    <citation type="submission" date="2017-11" db="EMBL/GenBank/DDBJ databases">
        <title>Infants hospitalized years apart are colonized by the same room-sourced microbial strains.</title>
        <authorList>
            <person name="Brooks B."/>
            <person name="Olm M.R."/>
            <person name="Firek B.A."/>
            <person name="Baker R."/>
            <person name="Thomas B.C."/>
            <person name="Morowitz M.J."/>
            <person name="Banfield J.F."/>
        </authorList>
    </citation>
    <scope>NUCLEOTIDE SEQUENCE [LARGE SCALE GENOMIC DNA]</scope>
    <source>
        <strain evidence="9">S2_012_000_R3_87</strain>
    </source>
</reference>
<sequence length="282" mass="29151">MTTPVGQAADQSQTFGERFLARAAELGPLCVGLDPHAHILERWGLSYDLDGLKEFTDTAVAAFRDTVAVVKPQVAFYEAFGAAGFEVLQNAMAELREAGVLVIADAKRGDIGSTMAGYASAWLRPGSPLEADAVTVSPWLGVDSLAPVFGLAAAYNKGAIVLAATSNPEAPSVQLSQTQSGTTLAQAVCDRVAELNAGDKPGNVGVVVGATVEKSPVLDQVNGMILMPGVGAQGGTMADVRRICGEAARFASPNVSRAVLNEGPGVEELQAAARRFAAELQV</sequence>
<dbReference type="InterPro" id="IPR013785">
    <property type="entry name" value="Aldolase_TIM"/>
</dbReference>
<evidence type="ECO:0000313" key="10">
    <source>
        <dbReference type="Proteomes" id="UP000249451"/>
    </source>
</evidence>
<evidence type="ECO:0000256" key="7">
    <source>
        <dbReference type="HAMAP-Rule" id="MF_01215"/>
    </source>
</evidence>
<dbReference type="UniPathway" id="UPA00070">
    <property type="reaction ID" value="UER00120"/>
</dbReference>
<dbReference type="InterPro" id="IPR018089">
    <property type="entry name" value="OMPdecase_AS"/>
</dbReference>
<evidence type="ECO:0000259" key="8">
    <source>
        <dbReference type="SMART" id="SM00934"/>
    </source>
</evidence>
<dbReference type="AlphaFoldDB" id="A0A2W5D3E3"/>
<keyword evidence="5 7" id="KW-0456">Lyase</keyword>
<gene>
    <name evidence="7 9" type="primary">pyrF</name>
    <name evidence="9" type="ORF">DI609_06115</name>
</gene>
<evidence type="ECO:0000256" key="5">
    <source>
        <dbReference type="ARBA" id="ARBA00023239"/>
    </source>
</evidence>
<evidence type="ECO:0000256" key="4">
    <source>
        <dbReference type="ARBA" id="ARBA00022975"/>
    </source>
</evidence>
<comment type="caution">
    <text evidence="9">The sequence shown here is derived from an EMBL/GenBank/DDBJ whole genome shotgun (WGS) entry which is preliminary data.</text>
</comment>
<evidence type="ECO:0000256" key="1">
    <source>
        <dbReference type="ARBA" id="ARBA00004861"/>
    </source>
</evidence>
<keyword evidence="4 7" id="KW-0665">Pyrimidine biosynthesis</keyword>
<dbReference type="Gene3D" id="3.20.20.70">
    <property type="entry name" value="Aldolase class I"/>
    <property type="match status" value="1"/>
</dbReference>
<dbReference type="PROSITE" id="PS00156">
    <property type="entry name" value="OMPDECASE"/>
    <property type="match status" value="1"/>
</dbReference>
<feature type="domain" description="Orotidine 5'-phosphate decarboxylase" evidence="8">
    <location>
        <begin position="28"/>
        <end position="272"/>
    </location>
</feature>
<proteinExistence type="inferred from homology"/>
<dbReference type="SMART" id="SM00934">
    <property type="entry name" value="OMPdecase"/>
    <property type="match status" value="1"/>
</dbReference>
<dbReference type="HAMAP" id="MF_01215">
    <property type="entry name" value="OMPdecase_type2"/>
    <property type="match status" value="1"/>
</dbReference>
<protein>
    <recommendedName>
        <fullName evidence="7">Orotidine 5'-phosphate decarboxylase</fullName>
        <ecNumber evidence="7">4.1.1.23</ecNumber>
    </recommendedName>
    <alternativeName>
        <fullName evidence="7">OMP decarboxylase</fullName>
        <shortName evidence="7">OMPDCase</shortName>
        <shortName evidence="7">OMPdecase</shortName>
    </alternativeName>
</protein>
<comment type="similarity">
    <text evidence="2 7">Belongs to the OMP decarboxylase family. Type 2 subfamily.</text>
</comment>
<dbReference type="PANTHER" id="PTHR43375">
    <property type="entry name" value="OROTIDINE 5'-PHOSPHATE DECARBOXYLASE"/>
    <property type="match status" value="1"/>
</dbReference>
<comment type="pathway">
    <text evidence="1 7">Pyrimidine metabolism; UMP biosynthesis via de novo pathway; UMP from orotate: step 2/2.</text>
</comment>
<dbReference type="Proteomes" id="UP000249451">
    <property type="component" value="Unassembled WGS sequence"/>
</dbReference>
<dbReference type="GO" id="GO:0006207">
    <property type="term" value="P:'de novo' pyrimidine nucleobase biosynthetic process"/>
    <property type="evidence" value="ECO:0007669"/>
    <property type="project" value="InterPro"/>
</dbReference>